<dbReference type="InterPro" id="IPR044641">
    <property type="entry name" value="Lsm7/SmG-like"/>
</dbReference>
<evidence type="ECO:0000256" key="6">
    <source>
        <dbReference type="ARBA" id="ARBA00023187"/>
    </source>
</evidence>
<keyword evidence="6" id="KW-0508">mRNA splicing</keyword>
<dbReference type="EMBL" id="NBIV01000014">
    <property type="protein sequence ID" value="PXF48320.1"/>
    <property type="molecule type" value="Genomic_DNA"/>
</dbReference>
<dbReference type="InterPro" id="IPR047575">
    <property type="entry name" value="Sm"/>
</dbReference>
<comment type="subcellular location">
    <subcellularLocation>
        <location evidence="1">Nucleus</location>
    </subcellularLocation>
</comment>
<comment type="similarity">
    <text evidence="2">Belongs to the snRNP Sm proteins family.</text>
</comment>
<evidence type="ECO:0000256" key="7">
    <source>
        <dbReference type="ARBA" id="ARBA00023242"/>
    </source>
</evidence>
<keyword evidence="11" id="KW-1185">Reference proteome</keyword>
<dbReference type="GO" id="GO:1990726">
    <property type="term" value="C:Lsm1-7-Pat1 complex"/>
    <property type="evidence" value="ECO:0007669"/>
    <property type="project" value="TreeGrafter"/>
</dbReference>
<dbReference type="SUPFAM" id="SSF50182">
    <property type="entry name" value="Sm-like ribonucleoproteins"/>
    <property type="match status" value="1"/>
</dbReference>
<dbReference type="AlphaFoldDB" id="A0A2V3J4M2"/>
<organism evidence="10 11">
    <name type="scientific">Gracilariopsis chorda</name>
    <dbReference type="NCBI Taxonomy" id="448386"/>
    <lineage>
        <taxon>Eukaryota</taxon>
        <taxon>Rhodophyta</taxon>
        <taxon>Florideophyceae</taxon>
        <taxon>Rhodymeniophycidae</taxon>
        <taxon>Gracilariales</taxon>
        <taxon>Gracilariaceae</taxon>
        <taxon>Gracilariopsis</taxon>
    </lineage>
</organism>
<dbReference type="STRING" id="448386.A0A2V3J4M2"/>
<evidence type="ECO:0000256" key="1">
    <source>
        <dbReference type="ARBA" id="ARBA00004123"/>
    </source>
</evidence>
<dbReference type="GO" id="GO:0000398">
    <property type="term" value="P:mRNA splicing, via spliceosome"/>
    <property type="evidence" value="ECO:0007669"/>
    <property type="project" value="InterPro"/>
</dbReference>
<dbReference type="InterPro" id="IPR010920">
    <property type="entry name" value="LSM_dom_sf"/>
</dbReference>
<dbReference type="Pfam" id="PF01423">
    <property type="entry name" value="LSM"/>
    <property type="match status" value="1"/>
</dbReference>
<dbReference type="GO" id="GO:0003723">
    <property type="term" value="F:RNA binding"/>
    <property type="evidence" value="ECO:0007669"/>
    <property type="project" value="UniProtKB-KW"/>
</dbReference>
<sequence length="109" mass="12238">MSQKHQDKPRKNPPHKVILDLSKHINKNVQVHLTGGRQIQGVLKGWDPLLNLVLDEVVEQLRDPVDPYKLSGKQRKLGLLVARGTSVMTIAPVDGLEQIENPFLNKPLV</sequence>
<accession>A0A2V3J4M2</accession>
<proteinExistence type="inferred from homology"/>
<evidence type="ECO:0000313" key="10">
    <source>
        <dbReference type="EMBL" id="PXF48320.1"/>
    </source>
</evidence>
<dbReference type="PANTHER" id="PTHR10553">
    <property type="entry name" value="SMALL NUCLEAR RIBONUCLEOPROTEIN"/>
    <property type="match status" value="1"/>
</dbReference>
<evidence type="ECO:0000256" key="8">
    <source>
        <dbReference type="ARBA" id="ARBA00023274"/>
    </source>
</evidence>
<dbReference type="GO" id="GO:0000956">
    <property type="term" value="P:nuclear-transcribed mRNA catabolic process"/>
    <property type="evidence" value="ECO:0007669"/>
    <property type="project" value="InterPro"/>
</dbReference>
<dbReference type="PROSITE" id="PS52002">
    <property type="entry name" value="SM"/>
    <property type="match status" value="1"/>
</dbReference>
<dbReference type="InterPro" id="IPR017132">
    <property type="entry name" value="Lsm7"/>
</dbReference>
<comment type="caution">
    <text evidence="10">The sequence shown here is derived from an EMBL/GenBank/DDBJ whole genome shotgun (WGS) entry which is preliminary data.</text>
</comment>
<dbReference type="PIRSF" id="PIRSF037188">
    <property type="entry name" value="U6_snRNA_Lsm7"/>
    <property type="match status" value="1"/>
</dbReference>
<evidence type="ECO:0000256" key="5">
    <source>
        <dbReference type="ARBA" id="ARBA00022884"/>
    </source>
</evidence>
<dbReference type="InterPro" id="IPR001163">
    <property type="entry name" value="Sm_dom_euk/arc"/>
</dbReference>
<name>A0A2V3J4M2_9FLOR</name>
<reference evidence="10 11" key="1">
    <citation type="journal article" date="2018" name="Mol. Biol. Evol.">
        <title>Analysis of the draft genome of the red seaweed Gracilariopsis chorda provides insights into genome size evolution in Rhodophyta.</title>
        <authorList>
            <person name="Lee J."/>
            <person name="Yang E.C."/>
            <person name="Graf L."/>
            <person name="Yang J.H."/>
            <person name="Qiu H."/>
            <person name="Zel Zion U."/>
            <person name="Chan C.X."/>
            <person name="Stephens T.G."/>
            <person name="Weber A.P.M."/>
            <person name="Boo G.H."/>
            <person name="Boo S.M."/>
            <person name="Kim K.M."/>
            <person name="Shin Y."/>
            <person name="Jung M."/>
            <person name="Lee S.J."/>
            <person name="Yim H.S."/>
            <person name="Lee J.H."/>
            <person name="Bhattacharya D."/>
            <person name="Yoon H.S."/>
        </authorList>
    </citation>
    <scope>NUCLEOTIDE SEQUENCE [LARGE SCALE GENOMIC DNA]</scope>
    <source>
        <strain evidence="10 11">SKKU-2015</strain>
        <tissue evidence="10">Whole body</tissue>
    </source>
</reference>
<dbReference type="GO" id="GO:0071013">
    <property type="term" value="C:catalytic step 2 spliceosome"/>
    <property type="evidence" value="ECO:0007669"/>
    <property type="project" value="TreeGrafter"/>
</dbReference>
<keyword evidence="7" id="KW-0539">Nucleus</keyword>
<gene>
    <name evidence="10" type="ORF">BWQ96_01780</name>
</gene>
<dbReference type="GO" id="GO:0005688">
    <property type="term" value="C:U6 snRNP"/>
    <property type="evidence" value="ECO:0007669"/>
    <property type="project" value="TreeGrafter"/>
</dbReference>
<dbReference type="GO" id="GO:0097526">
    <property type="term" value="C:spliceosomal tri-snRNP complex"/>
    <property type="evidence" value="ECO:0007669"/>
    <property type="project" value="TreeGrafter"/>
</dbReference>
<evidence type="ECO:0000256" key="4">
    <source>
        <dbReference type="ARBA" id="ARBA00022728"/>
    </source>
</evidence>
<keyword evidence="8" id="KW-0687">Ribonucleoprotein</keyword>
<evidence type="ECO:0000313" key="11">
    <source>
        <dbReference type="Proteomes" id="UP000247409"/>
    </source>
</evidence>
<dbReference type="Gene3D" id="2.30.30.100">
    <property type="match status" value="1"/>
</dbReference>
<evidence type="ECO:0000256" key="2">
    <source>
        <dbReference type="ARBA" id="ARBA00006850"/>
    </source>
</evidence>
<dbReference type="GO" id="GO:0071004">
    <property type="term" value="C:U2-type prespliceosome"/>
    <property type="evidence" value="ECO:0007669"/>
    <property type="project" value="TreeGrafter"/>
</dbReference>
<dbReference type="GO" id="GO:0005689">
    <property type="term" value="C:U12-type spliceosomal complex"/>
    <property type="evidence" value="ECO:0007669"/>
    <property type="project" value="TreeGrafter"/>
</dbReference>
<keyword evidence="4" id="KW-0747">Spliceosome</keyword>
<evidence type="ECO:0000256" key="3">
    <source>
        <dbReference type="ARBA" id="ARBA00022664"/>
    </source>
</evidence>
<evidence type="ECO:0000259" key="9">
    <source>
        <dbReference type="PROSITE" id="PS52002"/>
    </source>
</evidence>
<dbReference type="CDD" id="cd01729">
    <property type="entry name" value="LSm7"/>
    <property type="match status" value="1"/>
</dbReference>
<dbReference type="Proteomes" id="UP000247409">
    <property type="component" value="Unassembled WGS sequence"/>
</dbReference>
<protein>
    <submittedName>
        <fullName evidence="10">Sm-like protein LSM7</fullName>
    </submittedName>
</protein>
<keyword evidence="5" id="KW-0694">RNA-binding</keyword>
<dbReference type="SMART" id="SM00651">
    <property type="entry name" value="Sm"/>
    <property type="match status" value="1"/>
</dbReference>
<feature type="domain" description="Sm" evidence="9">
    <location>
        <begin position="16"/>
        <end position="96"/>
    </location>
</feature>
<dbReference type="OrthoDB" id="2146at2759"/>
<dbReference type="PANTHER" id="PTHR10553:SF5">
    <property type="entry name" value="U6 SNRNA-ASSOCIATED SM-LIKE PROTEIN LSM7"/>
    <property type="match status" value="1"/>
</dbReference>
<keyword evidence="3" id="KW-0507">mRNA processing</keyword>